<dbReference type="AlphaFoldDB" id="A0A2U1PGK4"/>
<comment type="caution">
    <text evidence="2">The sequence shown here is derived from an EMBL/GenBank/DDBJ whole genome shotgun (WGS) entry which is preliminary data.</text>
</comment>
<protein>
    <submittedName>
        <fullName evidence="2">Nucleic acid-binding, OB-fold protein</fullName>
    </submittedName>
</protein>
<dbReference type="EMBL" id="PKPP01001184">
    <property type="protein sequence ID" value="PWA84869.1"/>
    <property type="molecule type" value="Genomic_DNA"/>
</dbReference>
<dbReference type="PANTHER" id="PTHR47165:SF4">
    <property type="entry name" value="OS03G0429900 PROTEIN"/>
    <property type="match status" value="1"/>
</dbReference>
<gene>
    <name evidence="2" type="ORF">CTI12_AA099110</name>
</gene>
<evidence type="ECO:0000313" key="2">
    <source>
        <dbReference type="EMBL" id="PWA84869.1"/>
    </source>
</evidence>
<name>A0A2U1PGK4_ARTAN</name>
<sequence length="647" mass="74071">MKIQLYNVVGTRQYDLPASGTLGAIVFGNPANSQTDYDVIIEYKDRRPKRINKLHSSYMSLQFPLLFVYGQPGYNTKMEVTSTKEHRKRKKVSMKEYYTMTTDNIADLRLNDRDRVLEVKVYRAWVHWDPPNTTEKGYRAILLDKQGHAIQANMEASEINRFKPILIPGKTYRVYGFTCIPTENWQQTLQNRISLSFTTVTGFDDIEDEGFPKHYFDFLSYNQLPSRVIDPLDKTRKPQPVLTDYIGCYISSTDKDKIGNPMRNQAVFRKIEIQNLNRNSLELTLWGHLAETFNKEGIDALEKPVIIAVSSCRVSRYINNLQLSSTPATYYYIDPDIPELQEYKAEYRDAFNLIPPLPVIRQPFKDKEREKFRNRFPLADLMPQPMDPYTGDVYNCKVHGPVESPANRYNFKAYITDGTYTVMMTFFTPKVNDIVGTDCESLVTSLKNPDPKQFPEKIKAIVGKKHIFQFHFNTNMKQGPNDFIFNDILDKDEGPKQLDSGASGSQSQGAQVEAIEYVNVAPPAEPQDTQLSEKITSEEHQSEGLESQAKQAKTIDSTKCIEQPPAVTTTQDTSPQAHQSEDMATMPPYTYMQTRSRQGKQVAEQVAGYQLYLTYIHNLKPSKNHSFLNSTDKRNGFLPASSKGRKE</sequence>
<accession>A0A2U1PGK4</accession>
<dbReference type="CDD" id="cd04481">
    <property type="entry name" value="RPA1_DBD_B_like"/>
    <property type="match status" value="1"/>
</dbReference>
<feature type="region of interest" description="Disordered" evidence="1">
    <location>
        <begin position="524"/>
        <end position="581"/>
    </location>
</feature>
<evidence type="ECO:0000313" key="3">
    <source>
        <dbReference type="Proteomes" id="UP000245207"/>
    </source>
</evidence>
<dbReference type="Gene3D" id="2.40.50.140">
    <property type="entry name" value="Nucleic acid-binding proteins"/>
    <property type="match status" value="3"/>
</dbReference>
<dbReference type="PANTHER" id="PTHR47165">
    <property type="entry name" value="OS03G0429900 PROTEIN"/>
    <property type="match status" value="1"/>
</dbReference>
<dbReference type="Proteomes" id="UP000245207">
    <property type="component" value="Unassembled WGS sequence"/>
</dbReference>
<feature type="compositionally biased region" description="Polar residues" evidence="1">
    <location>
        <begin position="544"/>
        <end position="557"/>
    </location>
</feature>
<evidence type="ECO:0000256" key="1">
    <source>
        <dbReference type="SAM" id="MobiDB-lite"/>
    </source>
</evidence>
<feature type="compositionally biased region" description="Polar residues" evidence="1">
    <location>
        <begin position="566"/>
        <end position="578"/>
    </location>
</feature>
<dbReference type="OrthoDB" id="1751331at2759"/>
<dbReference type="STRING" id="35608.A0A2U1PGK4"/>
<feature type="region of interest" description="Disordered" evidence="1">
    <location>
        <begin position="622"/>
        <end position="647"/>
    </location>
</feature>
<keyword evidence="3" id="KW-1185">Reference proteome</keyword>
<dbReference type="SUPFAM" id="SSF50249">
    <property type="entry name" value="Nucleic acid-binding proteins"/>
    <property type="match status" value="2"/>
</dbReference>
<proteinExistence type="predicted"/>
<organism evidence="2 3">
    <name type="scientific">Artemisia annua</name>
    <name type="common">Sweet wormwood</name>
    <dbReference type="NCBI Taxonomy" id="35608"/>
    <lineage>
        <taxon>Eukaryota</taxon>
        <taxon>Viridiplantae</taxon>
        <taxon>Streptophyta</taxon>
        <taxon>Embryophyta</taxon>
        <taxon>Tracheophyta</taxon>
        <taxon>Spermatophyta</taxon>
        <taxon>Magnoliopsida</taxon>
        <taxon>eudicotyledons</taxon>
        <taxon>Gunneridae</taxon>
        <taxon>Pentapetalae</taxon>
        <taxon>asterids</taxon>
        <taxon>campanulids</taxon>
        <taxon>Asterales</taxon>
        <taxon>Asteraceae</taxon>
        <taxon>Asteroideae</taxon>
        <taxon>Anthemideae</taxon>
        <taxon>Artemisiinae</taxon>
        <taxon>Artemisia</taxon>
    </lineage>
</organism>
<dbReference type="InterPro" id="IPR012340">
    <property type="entry name" value="NA-bd_OB-fold"/>
</dbReference>
<reference evidence="2 3" key="1">
    <citation type="journal article" date="2018" name="Mol. Plant">
        <title>The genome of Artemisia annua provides insight into the evolution of Asteraceae family and artemisinin biosynthesis.</title>
        <authorList>
            <person name="Shen Q."/>
            <person name="Zhang L."/>
            <person name="Liao Z."/>
            <person name="Wang S."/>
            <person name="Yan T."/>
            <person name="Shi P."/>
            <person name="Liu M."/>
            <person name="Fu X."/>
            <person name="Pan Q."/>
            <person name="Wang Y."/>
            <person name="Lv Z."/>
            <person name="Lu X."/>
            <person name="Zhang F."/>
            <person name="Jiang W."/>
            <person name="Ma Y."/>
            <person name="Chen M."/>
            <person name="Hao X."/>
            <person name="Li L."/>
            <person name="Tang Y."/>
            <person name="Lv G."/>
            <person name="Zhou Y."/>
            <person name="Sun X."/>
            <person name="Brodelius P.E."/>
            <person name="Rose J.K.C."/>
            <person name="Tang K."/>
        </authorList>
    </citation>
    <scope>NUCLEOTIDE SEQUENCE [LARGE SCALE GENOMIC DNA]</scope>
    <source>
        <strain evidence="3">cv. Huhao1</strain>
        <tissue evidence="2">Leaf</tissue>
    </source>
</reference>